<dbReference type="SUPFAM" id="SSF69721">
    <property type="entry name" value="DsrC, the gamma subunit of dissimilatory sulfite reductase"/>
    <property type="match status" value="1"/>
</dbReference>
<dbReference type="GO" id="GO:0097163">
    <property type="term" value="F:sulfur carrier activity"/>
    <property type="evidence" value="ECO:0007669"/>
    <property type="project" value="TreeGrafter"/>
</dbReference>
<dbReference type="GO" id="GO:0005737">
    <property type="term" value="C:cytoplasm"/>
    <property type="evidence" value="ECO:0007669"/>
    <property type="project" value="UniProtKB-SubCell"/>
</dbReference>
<evidence type="ECO:0000256" key="4">
    <source>
        <dbReference type="PIRSR" id="PIRSR006223-50"/>
    </source>
</evidence>
<keyword evidence="3" id="KW-0808">Transferase</keyword>
<dbReference type="PIRSF" id="PIRSF006223">
    <property type="entry name" value="DsrC_TusE"/>
    <property type="match status" value="1"/>
</dbReference>
<sequence>MPKSYVLRKQPFRDEHQMTLQFELDQDGHLIDHNTWNAEVAQILANNLDIQLEAWHLTVLEHVRLFYQQYDHAPSTRPLIKFLTKQDPSINNAILQQGFNTGLVARQLCRLAGLPKPANCL</sequence>
<dbReference type="STRING" id="1219383.SAMN05421733_103100"/>
<reference evidence="6" key="1">
    <citation type="submission" date="2016-09" db="EMBL/GenBank/DDBJ databases">
        <authorList>
            <person name="Varghese N."/>
            <person name="Submissions S."/>
        </authorList>
    </citation>
    <scope>NUCLEOTIDE SEQUENCE [LARGE SCALE GENOMIC DNA]</scope>
    <source>
        <strain evidence="6">ANC 4422</strain>
    </source>
</reference>
<accession>A0A1G6H004</accession>
<dbReference type="PANTHER" id="PTHR37010:SF1">
    <property type="entry name" value="SULFURTRANSFERASE TUSE"/>
    <property type="match status" value="1"/>
</dbReference>
<dbReference type="Gene3D" id="3.30.1420.10">
    <property type="match status" value="1"/>
</dbReference>
<keyword evidence="2" id="KW-0963">Cytoplasm</keyword>
<evidence type="ECO:0000313" key="6">
    <source>
        <dbReference type="Proteomes" id="UP000242501"/>
    </source>
</evidence>
<dbReference type="NCBIfam" id="TIGR03342">
    <property type="entry name" value="dsrC_tusE_dsvC"/>
    <property type="match status" value="1"/>
</dbReference>
<dbReference type="GO" id="GO:0002143">
    <property type="term" value="P:tRNA wobble position uridine thiolation"/>
    <property type="evidence" value="ECO:0007669"/>
    <property type="project" value="TreeGrafter"/>
</dbReference>
<dbReference type="InterPro" id="IPR042072">
    <property type="entry name" value="DsrC-like_C"/>
</dbReference>
<dbReference type="EMBL" id="FMYL01000003">
    <property type="protein sequence ID" value="SDB87602.1"/>
    <property type="molecule type" value="Genomic_DNA"/>
</dbReference>
<dbReference type="EC" id="2.8.1.-" evidence="3"/>
<dbReference type="Gene3D" id="1.10.10.370">
    <property type="entry name" value="DsrC-like protein, C-terminal domain"/>
    <property type="match status" value="1"/>
</dbReference>
<evidence type="ECO:0000256" key="1">
    <source>
        <dbReference type="ARBA" id="ARBA00004496"/>
    </source>
</evidence>
<comment type="function">
    <text evidence="3">Part of a sulfur-relay system.</text>
</comment>
<dbReference type="InterPro" id="IPR007453">
    <property type="entry name" value="DsrC/TusE"/>
</dbReference>
<proteinExistence type="inferred from homology"/>
<gene>
    <name evidence="5" type="ORF">SAMN05421733_103100</name>
</gene>
<evidence type="ECO:0000256" key="3">
    <source>
        <dbReference type="PIRNR" id="PIRNR006223"/>
    </source>
</evidence>
<evidence type="ECO:0000313" key="5">
    <source>
        <dbReference type="EMBL" id="SDB87602.1"/>
    </source>
</evidence>
<name>A0A1G6H004_9GAMM</name>
<keyword evidence="6" id="KW-1185">Reference proteome</keyword>
<dbReference type="Proteomes" id="UP000242501">
    <property type="component" value="Unassembled WGS sequence"/>
</dbReference>
<dbReference type="InterPro" id="IPR043163">
    <property type="entry name" value="DsrC-like_N"/>
</dbReference>
<dbReference type="AlphaFoldDB" id="A0A1G6H004"/>
<dbReference type="Pfam" id="PF04358">
    <property type="entry name" value="DsrC"/>
    <property type="match status" value="1"/>
</dbReference>
<comment type="similarity">
    <text evidence="3">Belongs to the dsrC/tusE family.</text>
</comment>
<dbReference type="GO" id="GO:0016740">
    <property type="term" value="F:transferase activity"/>
    <property type="evidence" value="ECO:0007669"/>
    <property type="project" value="UniProtKB-KW"/>
</dbReference>
<dbReference type="InterPro" id="IPR025526">
    <property type="entry name" value="DsrC-like_dom_sf"/>
</dbReference>
<organism evidence="5 6">
    <name type="scientific">Acinetobacter boissieri</name>
    <dbReference type="NCBI Taxonomy" id="1219383"/>
    <lineage>
        <taxon>Bacteria</taxon>
        <taxon>Pseudomonadati</taxon>
        <taxon>Pseudomonadota</taxon>
        <taxon>Gammaproteobacteria</taxon>
        <taxon>Moraxellales</taxon>
        <taxon>Moraxellaceae</taxon>
        <taxon>Acinetobacter</taxon>
    </lineage>
</organism>
<comment type="subcellular location">
    <subcellularLocation>
        <location evidence="1">Cytoplasm</location>
    </subcellularLocation>
</comment>
<feature type="active site" description="Cysteine persulfide intermediate" evidence="4">
    <location>
        <position position="120"/>
    </location>
</feature>
<protein>
    <recommendedName>
        <fullName evidence="3">Sulfurtransferase</fullName>
        <ecNumber evidence="3">2.8.1.-</ecNumber>
    </recommendedName>
</protein>
<evidence type="ECO:0000256" key="2">
    <source>
        <dbReference type="ARBA" id="ARBA00022490"/>
    </source>
</evidence>
<dbReference type="PANTHER" id="PTHR37010">
    <property type="entry name" value="SULFURTRANSFERASE TUSE"/>
    <property type="match status" value="1"/>
</dbReference>